<evidence type="ECO:0000313" key="7">
    <source>
        <dbReference type="EMBL" id="EIE24641.1"/>
    </source>
</evidence>
<comment type="subcellular location">
    <subcellularLocation>
        <location evidence="1">Endomembrane system</location>
    </subcellularLocation>
</comment>
<dbReference type="EMBL" id="AGSI01000005">
    <property type="protein sequence ID" value="EIE24641.1"/>
    <property type="molecule type" value="Genomic_DNA"/>
</dbReference>
<keyword evidence="5" id="KW-0472">Membrane</keyword>
<dbReference type="Proteomes" id="UP000007264">
    <property type="component" value="Unassembled WGS sequence"/>
</dbReference>
<reference evidence="7 8" key="1">
    <citation type="journal article" date="2012" name="Genome Biol.">
        <title>The genome of the polar eukaryotic microalga coccomyxa subellipsoidea reveals traits of cold adaptation.</title>
        <authorList>
            <person name="Blanc G."/>
            <person name="Agarkova I."/>
            <person name="Grimwood J."/>
            <person name="Kuo A."/>
            <person name="Brueggeman A."/>
            <person name="Dunigan D."/>
            <person name="Gurnon J."/>
            <person name="Ladunga I."/>
            <person name="Lindquist E."/>
            <person name="Lucas S."/>
            <person name="Pangilinan J."/>
            <person name="Proschold T."/>
            <person name="Salamov A."/>
            <person name="Schmutz J."/>
            <person name="Weeks D."/>
            <person name="Yamada T."/>
            <person name="Claverie J.M."/>
            <person name="Grigoriev I."/>
            <person name="Van Etten J."/>
            <person name="Lomsadze A."/>
            <person name="Borodovsky M."/>
        </authorList>
    </citation>
    <scope>NUCLEOTIDE SEQUENCE [LARGE SCALE GENOMIC DNA]</scope>
    <source>
        <strain evidence="7 8">C-169</strain>
    </source>
</reference>
<dbReference type="FunFam" id="1.25.10.10:FF:000113">
    <property type="entry name" value="Beta-adaptin-like protein A"/>
    <property type="match status" value="1"/>
</dbReference>
<accession>I0Z1X2</accession>
<dbReference type="eggNOG" id="KOG1061">
    <property type="taxonomic scope" value="Eukaryota"/>
</dbReference>
<sequence length="551" mass="61408">KRDVFKKIINYITIGIDMSSLFMQVMTCAVSSGEDIVLKKMLYLYICTYAQSNPDLTLLTINLLTKDCKDQDPTIRGLALRSLCQLRVANLVEYIMSPIQQGLQDAHPYVRRTAVMGVLKVYHLDKAAVLNAGMLDTLQDIMVQDKDAQVVANCMSVLKQAGAAQKLVSRSLVIPLLNRIKEFSEWAQCQVLEAVSAYKPSNEQEVYDIMNVLDDRLLHSNSAVVMATVKLFLHLTLSMPPTHQQVLERIKDPLQTLISRDHFETAYAVLAHFLLIAQRAPVLFSQIYTTFFCRQNEPSYIKTLKLEILTALADETNAYEIATELTEYVNDIDEQLAREAVKAVGRIAIEANFPSLSTRGIVERLLGFLETGKAFVTAEAVIQIKDLLRRYPAIAEACLASVSSIAPEDVTEPEGRAAFIWILGECNTLAQDAPYLLEPLGSSFADEPVPVRLALLAAVGKLFFKRPPECQRLLGTVLAAAMSDANQDVHDRALLYYRLLQQSVREAERVVGAPLPAISHFAEEQSPELRDRIFDEFNSLAVVLKAPSANF</sequence>
<protein>
    <submittedName>
        <fullName evidence="7">Adaptor protein complex beta subunit</fullName>
    </submittedName>
</protein>
<dbReference type="GO" id="GO:0030117">
    <property type="term" value="C:membrane coat"/>
    <property type="evidence" value="ECO:0007669"/>
    <property type="project" value="InterPro"/>
</dbReference>
<feature type="non-terminal residue" evidence="7">
    <location>
        <position position="551"/>
    </location>
</feature>
<dbReference type="OrthoDB" id="10254310at2759"/>
<evidence type="ECO:0000256" key="3">
    <source>
        <dbReference type="ARBA" id="ARBA00022448"/>
    </source>
</evidence>
<dbReference type="PANTHER" id="PTHR11134">
    <property type="entry name" value="ADAPTOR COMPLEX SUBUNIT BETA FAMILY MEMBER"/>
    <property type="match status" value="1"/>
</dbReference>
<feature type="non-terminal residue" evidence="7">
    <location>
        <position position="1"/>
    </location>
</feature>
<feature type="domain" description="Clathrin/coatomer adaptor adaptin-like N-terminal" evidence="6">
    <location>
        <begin position="1"/>
        <end position="502"/>
    </location>
</feature>
<evidence type="ECO:0000256" key="1">
    <source>
        <dbReference type="ARBA" id="ARBA00004308"/>
    </source>
</evidence>
<dbReference type="SUPFAM" id="SSF48371">
    <property type="entry name" value="ARM repeat"/>
    <property type="match status" value="1"/>
</dbReference>
<dbReference type="GO" id="GO:0016192">
    <property type="term" value="P:vesicle-mediated transport"/>
    <property type="evidence" value="ECO:0007669"/>
    <property type="project" value="InterPro"/>
</dbReference>
<dbReference type="STRING" id="574566.I0Z1X2"/>
<dbReference type="RefSeq" id="XP_005649185.1">
    <property type="nucleotide sequence ID" value="XM_005649128.1"/>
</dbReference>
<dbReference type="InterPro" id="IPR016342">
    <property type="entry name" value="AP_complex_bsu_1_2_4"/>
</dbReference>
<dbReference type="AlphaFoldDB" id="I0Z1X2"/>
<evidence type="ECO:0000259" key="6">
    <source>
        <dbReference type="Pfam" id="PF01602"/>
    </source>
</evidence>
<dbReference type="Gene3D" id="1.25.10.10">
    <property type="entry name" value="Leucine-rich Repeat Variant"/>
    <property type="match status" value="1"/>
</dbReference>
<dbReference type="PIRSF" id="PIRSF002291">
    <property type="entry name" value="AP_complex_beta"/>
    <property type="match status" value="1"/>
</dbReference>
<evidence type="ECO:0000256" key="5">
    <source>
        <dbReference type="ARBA" id="ARBA00023136"/>
    </source>
</evidence>
<evidence type="ECO:0000313" key="8">
    <source>
        <dbReference type="Proteomes" id="UP000007264"/>
    </source>
</evidence>
<keyword evidence="8" id="KW-1185">Reference proteome</keyword>
<gene>
    <name evidence="7" type="ORF">COCSUDRAFT_1016</name>
</gene>
<organism evidence="7 8">
    <name type="scientific">Coccomyxa subellipsoidea (strain C-169)</name>
    <name type="common">Green microalga</name>
    <dbReference type="NCBI Taxonomy" id="574566"/>
    <lineage>
        <taxon>Eukaryota</taxon>
        <taxon>Viridiplantae</taxon>
        <taxon>Chlorophyta</taxon>
        <taxon>core chlorophytes</taxon>
        <taxon>Trebouxiophyceae</taxon>
        <taxon>Trebouxiophyceae incertae sedis</taxon>
        <taxon>Coccomyxaceae</taxon>
        <taxon>Coccomyxa</taxon>
        <taxon>Coccomyxa subellipsoidea</taxon>
    </lineage>
</organism>
<dbReference type="Pfam" id="PF01602">
    <property type="entry name" value="Adaptin_N"/>
    <property type="match status" value="1"/>
</dbReference>
<comment type="similarity">
    <text evidence="2">Belongs to the adaptor complexes large subunit family.</text>
</comment>
<dbReference type="InterPro" id="IPR002553">
    <property type="entry name" value="Clathrin/coatomer_adapt-like_N"/>
</dbReference>
<comment type="caution">
    <text evidence="7">The sequence shown here is derived from an EMBL/GenBank/DDBJ whole genome shotgun (WGS) entry which is preliminary data.</text>
</comment>
<dbReference type="KEGG" id="csl:COCSUDRAFT_1016"/>
<proteinExistence type="inferred from homology"/>
<dbReference type="GO" id="GO:0030276">
    <property type="term" value="F:clathrin binding"/>
    <property type="evidence" value="ECO:0007669"/>
    <property type="project" value="InterPro"/>
</dbReference>
<dbReference type="InterPro" id="IPR026739">
    <property type="entry name" value="AP_beta"/>
</dbReference>
<dbReference type="GeneID" id="17042643"/>
<dbReference type="InterPro" id="IPR016024">
    <property type="entry name" value="ARM-type_fold"/>
</dbReference>
<dbReference type="GO" id="GO:0006886">
    <property type="term" value="P:intracellular protein transport"/>
    <property type="evidence" value="ECO:0007669"/>
    <property type="project" value="InterPro"/>
</dbReference>
<keyword evidence="4" id="KW-0653">Protein transport</keyword>
<evidence type="ECO:0000256" key="2">
    <source>
        <dbReference type="ARBA" id="ARBA00006613"/>
    </source>
</evidence>
<dbReference type="InterPro" id="IPR011989">
    <property type="entry name" value="ARM-like"/>
</dbReference>
<evidence type="ECO:0000256" key="4">
    <source>
        <dbReference type="ARBA" id="ARBA00022927"/>
    </source>
</evidence>
<keyword evidence="3" id="KW-0813">Transport</keyword>
<dbReference type="GO" id="GO:0012505">
    <property type="term" value="C:endomembrane system"/>
    <property type="evidence" value="ECO:0007669"/>
    <property type="project" value="UniProtKB-SubCell"/>
</dbReference>
<name>I0Z1X2_COCSC</name>